<dbReference type="Gene3D" id="3.20.20.80">
    <property type="entry name" value="Glycosidases"/>
    <property type="match status" value="1"/>
</dbReference>
<keyword evidence="4" id="KW-0378">Hydrolase</keyword>
<keyword evidence="4" id="KW-0326">Glycosidase</keyword>
<dbReference type="Proteomes" id="UP000053831">
    <property type="component" value="Unassembled WGS sequence"/>
</dbReference>
<dbReference type="OrthoDB" id="1334205at2759"/>
<dbReference type="PANTHER" id="PTHR22762:SF165">
    <property type="entry name" value="PUTATIVE (AFU_ORTHOLOGUE AFUA_1G06560)-RELATED"/>
    <property type="match status" value="1"/>
</dbReference>
<keyword evidence="9" id="KW-1185">Reference proteome</keyword>
<comment type="similarity">
    <text evidence="2 4">Belongs to the glycosyl hydrolase 31 family.</text>
</comment>
<dbReference type="InterPro" id="IPR017853">
    <property type="entry name" value="GH"/>
</dbReference>
<evidence type="ECO:0000313" key="9">
    <source>
        <dbReference type="Proteomes" id="UP000053831"/>
    </source>
</evidence>
<evidence type="ECO:0000259" key="7">
    <source>
        <dbReference type="Pfam" id="PF21365"/>
    </source>
</evidence>
<dbReference type="STRING" id="150374.A0A0M8MUN3"/>
<reference evidence="8 9" key="1">
    <citation type="submission" date="2015-07" db="EMBL/GenBank/DDBJ databases">
        <title>The genome of the fungus Escovopsis weberi, a specialized disease agent of ant agriculture.</title>
        <authorList>
            <person name="de Man T.J."/>
            <person name="Stajich J.E."/>
            <person name="Kubicek C.P."/>
            <person name="Chenthamara K."/>
            <person name="Atanasova L."/>
            <person name="Druzhinina I.S."/>
            <person name="Birnbaum S."/>
            <person name="Barribeau S.M."/>
            <person name="Teiling C."/>
            <person name="Suen G."/>
            <person name="Currie C."/>
            <person name="Gerardo N.M."/>
        </authorList>
    </citation>
    <scope>NUCLEOTIDE SEQUENCE [LARGE SCALE GENOMIC DNA]</scope>
</reference>
<dbReference type="AlphaFoldDB" id="A0A0M8MUN3"/>
<dbReference type="GO" id="GO:0004558">
    <property type="term" value="F:alpha-1,4-glucosidase activity"/>
    <property type="evidence" value="ECO:0007669"/>
    <property type="project" value="UniProtKB-EC"/>
</dbReference>
<dbReference type="PANTHER" id="PTHR22762">
    <property type="entry name" value="ALPHA-GLUCOSIDASE"/>
    <property type="match status" value="1"/>
</dbReference>
<organism evidence="8 9">
    <name type="scientific">Escovopsis weberi</name>
    <dbReference type="NCBI Taxonomy" id="150374"/>
    <lineage>
        <taxon>Eukaryota</taxon>
        <taxon>Fungi</taxon>
        <taxon>Dikarya</taxon>
        <taxon>Ascomycota</taxon>
        <taxon>Pezizomycotina</taxon>
        <taxon>Sordariomycetes</taxon>
        <taxon>Hypocreomycetidae</taxon>
        <taxon>Hypocreales</taxon>
        <taxon>Hypocreaceae</taxon>
        <taxon>Escovopsis</taxon>
    </lineage>
</organism>
<dbReference type="InterPro" id="IPR048395">
    <property type="entry name" value="Glyco_hydro_31_C"/>
</dbReference>
<proteinExistence type="inferred from homology"/>
<comment type="catalytic activity">
    <reaction evidence="1">
        <text>Hydrolysis of terminal, non-reducing (1-&gt;4)-linked alpha-D-glucose residues with release of alpha-D-glucose.</text>
        <dbReference type="EC" id="3.2.1.20"/>
    </reaction>
</comment>
<dbReference type="InterPro" id="IPR000322">
    <property type="entry name" value="Glyco_hydro_31_TIM"/>
</dbReference>
<evidence type="ECO:0000256" key="2">
    <source>
        <dbReference type="ARBA" id="ARBA00007806"/>
    </source>
</evidence>
<evidence type="ECO:0000256" key="1">
    <source>
        <dbReference type="ARBA" id="ARBA00001657"/>
    </source>
</evidence>
<evidence type="ECO:0000259" key="6">
    <source>
        <dbReference type="Pfam" id="PF13802"/>
    </source>
</evidence>
<name>A0A0M8MUN3_ESCWE</name>
<feature type="domain" description="Glycoside hydrolase family 31 TIM barrel" evidence="5">
    <location>
        <begin position="254"/>
        <end position="612"/>
    </location>
</feature>
<comment type="caution">
    <text evidence="8">The sequence shown here is derived from an EMBL/GenBank/DDBJ whole genome shotgun (WGS) entry which is preliminary data.</text>
</comment>
<evidence type="ECO:0000313" key="8">
    <source>
        <dbReference type="EMBL" id="KOS17137.1"/>
    </source>
</evidence>
<dbReference type="GO" id="GO:0030246">
    <property type="term" value="F:carbohydrate binding"/>
    <property type="evidence" value="ECO:0007669"/>
    <property type="project" value="InterPro"/>
</dbReference>
<gene>
    <name evidence="8" type="ORF">ESCO_005834</name>
</gene>
<dbReference type="SUPFAM" id="SSF51445">
    <property type="entry name" value="(Trans)glycosidases"/>
    <property type="match status" value="1"/>
</dbReference>
<dbReference type="Pfam" id="PF13802">
    <property type="entry name" value="Gal_mutarotas_2"/>
    <property type="match status" value="1"/>
</dbReference>
<dbReference type="InterPro" id="IPR025887">
    <property type="entry name" value="Glyco_hydro_31_N_dom"/>
</dbReference>
<evidence type="ECO:0000259" key="5">
    <source>
        <dbReference type="Pfam" id="PF01055"/>
    </source>
</evidence>
<dbReference type="EC" id="3.2.1.20" evidence="3"/>
<dbReference type="Pfam" id="PF01055">
    <property type="entry name" value="Glyco_hydro_31_2nd"/>
    <property type="match status" value="1"/>
</dbReference>
<evidence type="ECO:0000256" key="4">
    <source>
        <dbReference type="RuleBase" id="RU361185"/>
    </source>
</evidence>
<dbReference type="Gene3D" id="2.60.40.1760">
    <property type="entry name" value="glycosyl hydrolase (family 31)"/>
    <property type="match status" value="1"/>
</dbReference>
<accession>A0A0M8MUN3</accession>
<feature type="domain" description="Glycoside hydrolase family 31 N-terminal" evidence="6">
    <location>
        <begin position="36"/>
        <end position="207"/>
    </location>
</feature>
<dbReference type="SUPFAM" id="SSF74650">
    <property type="entry name" value="Galactose mutarotase-like"/>
    <property type="match status" value="1"/>
</dbReference>
<dbReference type="GO" id="GO:0005975">
    <property type="term" value="P:carbohydrate metabolic process"/>
    <property type="evidence" value="ECO:0007669"/>
    <property type="project" value="InterPro"/>
</dbReference>
<feature type="domain" description="Glycosyl hydrolase family 31 C-terminal" evidence="7">
    <location>
        <begin position="622"/>
        <end position="723"/>
    </location>
</feature>
<sequence>MPQSERVPLSWAADGRPSSHPLVSLKSTDAALPFRFTFEALRPGVFRTTFTSDSHPLPPHPSVPAVSPRIDKDMSLEFAAAETSASIRNGPVTAEVDWKDSSPVVRVFRDGQDTALHEDVPYRSYTADGPGIAHYSRYDRNTLYVGLGEKAAPMNLNGRKFTLSATDSFGYDVYRTDPLYKHIPLLISARPGGCVATFSSTHSRGSFSIGSEMDGMWGRYKVYRQDHGGLEQYTLVGATLREVVRLFADLAGHPLLVPRWAFGYLSGGMKYSMLDDPPASEALLALAGRMKEEDIPCSAYQMSSGYTVAETPPKTRNVFTWNRHRFRDPEAFIREYRRLGMRLIANVKPYVLGNHPEYEKLKAAGALFVDPHTKTTAVARLWSAGGGESAEGGHIDFTSEAGFRWWYEGVKKLREQGIVCIWNDNNEYVVPDDGWQCALDQPSLRVPEDLGVSAHRRDIGLWGRSLQTELHGKASHDALVHVAPDERPFVLTRSATTGTMRYCCSSWSGDNYTSWESMRGANALALNAGMSLIQCYGHDIGGFEGPQPTPELLLRWVQIGAYSQRFAINCFKTINENSVGDVIEPWMYPEITHLIRKAIKRRYAMIPYLYSLMLISHREALPPQRWTGWGYESDAEVWTAPLTNGETQFWLGDALLVGGVYEPGVSQARVYLPRASSSDDGGDDDPGYLNLKAPYQHLEAGQWATIDAEWHGAGVPVLARVGTALPIGRDVQVLSAGEKENLASLPLDDYRAVEIFPPPATWAKCRGQKWYEFTWYEDDGVSPAGKNAVSEYTIGYSASSSEIKVKFRRHEASGFRALWRDLVVVLPPGDVRTVSGVDGGHVVASLGPDEEGRKRFEMKFE</sequence>
<dbReference type="CDD" id="cd14752">
    <property type="entry name" value="GH31_N"/>
    <property type="match status" value="1"/>
</dbReference>
<dbReference type="EMBL" id="LGSR01000028">
    <property type="protein sequence ID" value="KOS17137.1"/>
    <property type="molecule type" value="Genomic_DNA"/>
</dbReference>
<dbReference type="Pfam" id="PF21365">
    <property type="entry name" value="Glyco_hydro_31_3rd"/>
    <property type="match status" value="1"/>
</dbReference>
<dbReference type="InterPro" id="IPR011013">
    <property type="entry name" value="Gal_mutarotase_sf_dom"/>
</dbReference>
<protein>
    <recommendedName>
        <fullName evidence="3">alpha-glucosidase</fullName>
        <ecNumber evidence="3">3.2.1.20</ecNumber>
    </recommendedName>
</protein>
<evidence type="ECO:0000256" key="3">
    <source>
        <dbReference type="ARBA" id="ARBA00012741"/>
    </source>
</evidence>